<dbReference type="SMART" id="SM00382">
    <property type="entry name" value="AAA"/>
    <property type="match status" value="1"/>
</dbReference>
<dbReference type="GO" id="GO:0016887">
    <property type="term" value="F:ATP hydrolysis activity"/>
    <property type="evidence" value="ECO:0007669"/>
    <property type="project" value="InterPro"/>
</dbReference>
<evidence type="ECO:0000256" key="2">
    <source>
        <dbReference type="ARBA" id="ARBA00022741"/>
    </source>
</evidence>
<dbReference type="Proteomes" id="UP000837675">
    <property type="component" value="Unassembled WGS sequence"/>
</dbReference>
<evidence type="ECO:0000256" key="3">
    <source>
        <dbReference type="ARBA" id="ARBA00022840"/>
    </source>
</evidence>
<dbReference type="GO" id="GO:0005524">
    <property type="term" value="F:ATP binding"/>
    <property type="evidence" value="ECO:0007669"/>
    <property type="project" value="UniProtKB-KW"/>
</dbReference>
<organism evidence="5 6">
    <name type="scientific">Hyalomma marginatum</name>
    <dbReference type="NCBI Taxonomy" id="34627"/>
    <lineage>
        <taxon>Eukaryota</taxon>
        <taxon>Metazoa</taxon>
        <taxon>Ecdysozoa</taxon>
        <taxon>Arthropoda</taxon>
        <taxon>Chelicerata</taxon>
        <taxon>Arachnida</taxon>
        <taxon>Acari</taxon>
        <taxon>Parasitiformes</taxon>
        <taxon>Ixodida</taxon>
        <taxon>Ixodoidea</taxon>
        <taxon>Ixodidae</taxon>
        <taxon>Hyalomminae</taxon>
        <taxon>Hyalomma</taxon>
    </lineage>
</organism>
<dbReference type="AlphaFoldDB" id="A0A8S4BV14"/>
<sequence>MSNKVKISVRNLSKSFDEKVVLRRVNLEIEEGQSLVIIGGSGSGKSVLLKCIIGLIQPNSGSKVFFNGDNIASTHIKNRQDLIEKFGMLFQGGALFDSLPIWYNVCFHMLHQGLITVKNAKALAEQKLKMVGISSEVLDLYPAQLSGGMQKRVGLARTIANNPDIIFFDEPTAGLDPINAQNVSELIASLSKELNATTVTITHDMVCMKRIANKVAMIHSGNIVWQGTKENIKNSGNSSVNAFVKAAGNF</sequence>
<comment type="caution">
    <text evidence="5">The sequence shown here is derived from an EMBL/GenBank/DDBJ whole genome shotgun (WGS) entry which is preliminary data.</text>
</comment>
<evidence type="ECO:0000259" key="4">
    <source>
        <dbReference type="PROSITE" id="PS50893"/>
    </source>
</evidence>
<dbReference type="SUPFAM" id="SSF52540">
    <property type="entry name" value="P-loop containing nucleoside triphosphate hydrolases"/>
    <property type="match status" value="1"/>
</dbReference>
<proteinExistence type="predicted"/>
<evidence type="ECO:0000313" key="6">
    <source>
        <dbReference type="Proteomes" id="UP000837675"/>
    </source>
</evidence>
<keyword evidence="6" id="KW-1185">Reference proteome</keyword>
<dbReference type="InterPro" id="IPR003439">
    <property type="entry name" value="ABC_transporter-like_ATP-bd"/>
</dbReference>
<dbReference type="InterPro" id="IPR017871">
    <property type="entry name" value="ABC_transporter-like_CS"/>
</dbReference>
<dbReference type="PANTHER" id="PTHR43023:SF6">
    <property type="entry name" value="INTERMEMBRANE PHOSPHOLIPID TRANSPORT SYSTEM ATP-BINDING PROTEIN MLAF"/>
    <property type="match status" value="1"/>
</dbReference>
<dbReference type="InterPro" id="IPR003593">
    <property type="entry name" value="AAA+_ATPase"/>
</dbReference>
<reference evidence="5" key="1">
    <citation type="submission" date="2021-06" db="EMBL/GenBank/DDBJ databases">
        <authorList>
            <person name="Nardi T."/>
            <person name="Nardi T."/>
        </authorList>
    </citation>
    <scope>NUCLEOTIDE SEQUENCE</scope>
</reference>
<evidence type="ECO:0000256" key="1">
    <source>
        <dbReference type="ARBA" id="ARBA00022448"/>
    </source>
</evidence>
<dbReference type="InterPro" id="IPR027417">
    <property type="entry name" value="P-loop_NTPase"/>
</dbReference>
<dbReference type="PANTHER" id="PTHR43023">
    <property type="entry name" value="PROTEIN TRIGALACTOSYLDIACYLGLYCEROL 3, CHLOROPLASTIC"/>
    <property type="match status" value="1"/>
</dbReference>
<feature type="domain" description="ABC transporter" evidence="4">
    <location>
        <begin position="7"/>
        <end position="245"/>
    </location>
</feature>
<dbReference type="Pfam" id="PF00005">
    <property type="entry name" value="ABC_tran"/>
    <property type="match status" value="1"/>
</dbReference>
<dbReference type="PROSITE" id="PS50893">
    <property type="entry name" value="ABC_TRANSPORTER_2"/>
    <property type="match status" value="1"/>
</dbReference>
<protein>
    <submittedName>
        <fullName evidence="5">ATP-binding cassette domain-containing protein</fullName>
    </submittedName>
</protein>
<keyword evidence="1" id="KW-0813">Transport</keyword>
<name>A0A8S4BV14_9ACAR</name>
<keyword evidence="3 5" id="KW-0067">ATP-binding</keyword>
<keyword evidence="2" id="KW-0547">Nucleotide-binding</keyword>
<evidence type="ECO:0000313" key="5">
    <source>
        <dbReference type="EMBL" id="CAG7592922.1"/>
    </source>
</evidence>
<dbReference type="EMBL" id="CAJVAF010000293">
    <property type="protein sequence ID" value="CAG7592922.1"/>
    <property type="molecule type" value="Genomic_DNA"/>
</dbReference>
<accession>A0A8S4BV14</accession>
<dbReference type="PROSITE" id="PS00211">
    <property type="entry name" value="ABC_TRANSPORTER_1"/>
    <property type="match status" value="1"/>
</dbReference>
<dbReference type="Gene3D" id="3.40.50.300">
    <property type="entry name" value="P-loop containing nucleotide triphosphate hydrolases"/>
    <property type="match status" value="1"/>
</dbReference>
<gene>
    <name evidence="5" type="ORF">MHYMCMPASI_00639</name>
</gene>